<keyword evidence="1" id="KW-1133">Transmembrane helix</keyword>
<dbReference type="Proteomes" id="UP000807469">
    <property type="component" value="Unassembled WGS sequence"/>
</dbReference>
<evidence type="ECO:0000313" key="2">
    <source>
        <dbReference type="EMBL" id="KAF9470226.1"/>
    </source>
</evidence>
<evidence type="ECO:0000313" key="3">
    <source>
        <dbReference type="Proteomes" id="UP000807469"/>
    </source>
</evidence>
<reference evidence="2" key="1">
    <citation type="submission" date="2020-11" db="EMBL/GenBank/DDBJ databases">
        <authorList>
            <consortium name="DOE Joint Genome Institute"/>
            <person name="Ahrendt S."/>
            <person name="Riley R."/>
            <person name="Andreopoulos W."/>
            <person name="Labutti K."/>
            <person name="Pangilinan J."/>
            <person name="Ruiz-Duenas F.J."/>
            <person name="Barrasa J.M."/>
            <person name="Sanchez-Garcia M."/>
            <person name="Camarero S."/>
            <person name="Miyauchi S."/>
            <person name="Serrano A."/>
            <person name="Linde D."/>
            <person name="Babiker R."/>
            <person name="Drula E."/>
            <person name="Ayuso-Fernandez I."/>
            <person name="Pacheco R."/>
            <person name="Padilla G."/>
            <person name="Ferreira P."/>
            <person name="Barriuso J."/>
            <person name="Kellner H."/>
            <person name="Castanera R."/>
            <person name="Alfaro M."/>
            <person name="Ramirez L."/>
            <person name="Pisabarro A.G."/>
            <person name="Kuo A."/>
            <person name="Tritt A."/>
            <person name="Lipzen A."/>
            <person name="He G."/>
            <person name="Yan M."/>
            <person name="Ng V."/>
            <person name="Cullen D."/>
            <person name="Martin F."/>
            <person name="Rosso M.-N."/>
            <person name="Henrissat B."/>
            <person name="Hibbett D."/>
            <person name="Martinez A.T."/>
            <person name="Grigoriev I.V."/>
        </authorList>
    </citation>
    <scope>NUCLEOTIDE SEQUENCE</scope>
    <source>
        <strain evidence="2">CIRM-BRFM 674</strain>
    </source>
</reference>
<keyword evidence="1" id="KW-0472">Membrane</keyword>
<keyword evidence="1" id="KW-0812">Transmembrane</keyword>
<keyword evidence="3" id="KW-1185">Reference proteome</keyword>
<gene>
    <name evidence="2" type="ORF">BDN70DRAFT_939907</name>
</gene>
<comment type="caution">
    <text evidence="2">The sequence shown here is derived from an EMBL/GenBank/DDBJ whole genome shotgun (WGS) entry which is preliminary data.</text>
</comment>
<organism evidence="2 3">
    <name type="scientific">Pholiota conissans</name>
    <dbReference type="NCBI Taxonomy" id="109636"/>
    <lineage>
        <taxon>Eukaryota</taxon>
        <taxon>Fungi</taxon>
        <taxon>Dikarya</taxon>
        <taxon>Basidiomycota</taxon>
        <taxon>Agaricomycotina</taxon>
        <taxon>Agaricomycetes</taxon>
        <taxon>Agaricomycetidae</taxon>
        <taxon>Agaricales</taxon>
        <taxon>Agaricineae</taxon>
        <taxon>Strophariaceae</taxon>
        <taxon>Pholiota</taxon>
    </lineage>
</organism>
<dbReference type="AlphaFoldDB" id="A0A9P6CKP7"/>
<evidence type="ECO:0000256" key="1">
    <source>
        <dbReference type="SAM" id="Phobius"/>
    </source>
</evidence>
<dbReference type="EMBL" id="MU156145">
    <property type="protein sequence ID" value="KAF9470226.1"/>
    <property type="molecule type" value="Genomic_DNA"/>
</dbReference>
<sequence length="88" mass="9546">MLIPHISDLCPHTFNTTKLKQLADSKDVSPLPDLIFSQIGKPVRHADTTLSSRNSTALSLHLVIYFLVSLAESFAAAAISANQAVWVT</sequence>
<feature type="transmembrane region" description="Helical" evidence="1">
    <location>
        <begin position="62"/>
        <end position="81"/>
    </location>
</feature>
<name>A0A9P6CKP7_9AGAR</name>
<accession>A0A9P6CKP7</accession>
<proteinExistence type="predicted"/>
<protein>
    <submittedName>
        <fullName evidence="2">Uncharacterized protein</fullName>
    </submittedName>
</protein>